<reference evidence="1 2" key="1">
    <citation type="journal article" date="2013" name="Genome Announc.">
        <title>Draft genome sequences for three mercury-methylating, sulfate-reducing bacteria.</title>
        <authorList>
            <person name="Brown S.D."/>
            <person name="Hurt R.A.Jr."/>
            <person name="Gilmour C.C."/>
            <person name="Elias D.A."/>
        </authorList>
    </citation>
    <scope>NUCLEOTIDE SEQUENCE [LARGE SCALE GENOMIC DNA]</scope>
    <source>
        <strain evidence="1 2">DSM 2059</strain>
    </source>
</reference>
<accession>S7UHI2</accession>
<sequence length="158" mass="18067">MEKEDHTPSNTFDLWKSRRRTLTADRNLSSVLGAVKNLPMPYWKPLFFFMGARDESLTTLTDGRFPKTTRPGKSHPVISLKPLSDNTGYKVNPCSSVRPWKLKHACFIPKGCRLKHTGYEMDRNSFIVEHIEIPFPARLGAKLVFKGEVPLECFKTTN</sequence>
<dbReference type="STRING" id="897.B2D07_12960"/>
<gene>
    <name evidence="1" type="ORF">dsmv_0853</name>
</gene>
<proteinExistence type="predicted"/>
<dbReference type="eggNOG" id="ENOG502ZKM7">
    <property type="taxonomic scope" value="Bacteria"/>
</dbReference>
<dbReference type="OrthoDB" id="5422897at2"/>
<dbReference type="EMBL" id="ATHJ01000127">
    <property type="protein sequence ID" value="EPR33314.1"/>
    <property type="molecule type" value="Genomic_DNA"/>
</dbReference>
<evidence type="ECO:0000313" key="2">
    <source>
        <dbReference type="Proteomes" id="UP000014977"/>
    </source>
</evidence>
<keyword evidence="2" id="KW-1185">Reference proteome</keyword>
<name>S7UHI2_DESML</name>
<dbReference type="AlphaFoldDB" id="S7UHI2"/>
<evidence type="ECO:0000313" key="1">
    <source>
        <dbReference type="EMBL" id="EPR33314.1"/>
    </source>
</evidence>
<organism evidence="1 2">
    <name type="scientific">Desulfococcus multivorans DSM 2059</name>
    <dbReference type="NCBI Taxonomy" id="1121405"/>
    <lineage>
        <taxon>Bacteria</taxon>
        <taxon>Pseudomonadati</taxon>
        <taxon>Thermodesulfobacteriota</taxon>
        <taxon>Desulfobacteria</taxon>
        <taxon>Desulfobacterales</taxon>
        <taxon>Desulfococcaceae</taxon>
        <taxon>Desulfococcus</taxon>
    </lineage>
</organism>
<comment type="caution">
    <text evidence="1">The sequence shown here is derived from an EMBL/GenBank/DDBJ whole genome shotgun (WGS) entry which is preliminary data.</text>
</comment>
<protein>
    <submittedName>
        <fullName evidence="1">Uncharacterized protein</fullName>
    </submittedName>
</protein>
<dbReference type="Proteomes" id="UP000014977">
    <property type="component" value="Unassembled WGS sequence"/>
</dbReference>
<dbReference type="RefSeq" id="WP_020878436.1">
    <property type="nucleotide sequence ID" value="NZ_ATHJ01000127.1"/>
</dbReference>